<dbReference type="Pfam" id="PF13087">
    <property type="entry name" value="AAA_12"/>
    <property type="match status" value="1"/>
</dbReference>
<dbReference type="GO" id="GO:0005694">
    <property type="term" value="C:chromosome"/>
    <property type="evidence" value="ECO:0007669"/>
    <property type="project" value="UniProtKB-ARBA"/>
</dbReference>
<dbReference type="PANTHER" id="PTHR10887:SF322">
    <property type="entry name" value="HELICASE MOV-10"/>
    <property type="match status" value="1"/>
</dbReference>
<keyword evidence="4" id="KW-0067">ATP-binding</keyword>
<keyword evidence="1" id="KW-0547">Nucleotide-binding</keyword>
<dbReference type="PANTHER" id="PTHR10887">
    <property type="entry name" value="DNA2/NAM7 HELICASE FAMILY"/>
    <property type="match status" value="1"/>
</dbReference>
<evidence type="ECO:0000259" key="8">
    <source>
        <dbReference type="PROSITE" id="PS50137"/>
    </source>
</evidence>
<dbReference type="GO" id="GO:0005524">
    <property type="term" value="F:ATP binding"/>
    <property type="evidence" value="ECO:0007669"/>
    <property type="project" value="UniProtKB-KW"/>
</dbReference>
<dbReference type="InterPro" id="IPR027417">
    <property type="entry name" value="P-loop_NTPase"/>
</dbReference>
<gene>
    <name evidence="9" type="ORF">BaOVIS_002420</name>
</gene>
<dbReference type="SMART" id="SM00487">
    <property type="entry name" value="DEXDc"/>
    <property type="match status" value="1"/>
</dbReference>
<protein>
    <submittedName>
        <fullName evidence="9">Regulator of nonsense transcripts-related, putative</fullName>
    </submittedName>
</protein>
<dbReference type="InterPro" id="IPR014001">
    <property type="entry name" value="Helicase_ATP-bd"/>
</dbReference>
<dbReference type="Pfam" id="PF13086">
    <property type="entry name" value="AAA_11"/>
    <property type="match status" value="2"/>
</dbReference>
<dbReference type="GO" id="GO:0003723">
    <property type="term" value="F:RNA binding"/>
    <property type="evidence" value="ECO:0007669"/>
    <property type="project" value="UniProtKB-UniRule"/>
</dbReference>
<comment type="caution">
    <text evidence="9">The sequence shown here is derived from an EMBL/GenBank/DDBJ whole genome shotgun (WGS) entry which is preliminary data.</text>
</comment>
<evidence type="ECO:0000313" key="9">
    <source>
        <dbReference type="EMBL" id="GFE52838.1"/>
    </source>
</evidence>
<evidence type="ECO:0000256" key="2">
    <source>
        <dbReference type="ARBA" id="ARBA00022801"/>
    </source>
</evidence>
<dbReference type="GO" id="GO:0035194">
    <property type="term" value="P:regulatory ncRNA-mediated post-transcriptional gene silencing"/>
    <property type="evidence" value="ECO:0007669"/>
    <property type="project" value="TreeGrafter"/>
</dbReference>
<feature type="domain" description="DRBM" evidence="8">
    <location>
        <begin position="99"/>
        <end position="133"/>
    </location>
</feature>
<dbReference type="InterPro" id="IPR045055">
    <property type="entry name" value="DNA2/NAM7-like"/>
</dbReference>
<name>A0A9W5T7Z4_BABOV</name>
<feature type="region of interest" description="Disordered" evidence="7">
    <location>
        <begin position="1"/>
        <end position="33"/>
    </location>
</feature>
<dbReference type="Gene3D" id="3.40.50.300">
    <property type="entry name" value="P-loop containing nucleotide triphosphate hydrolases"/>
    <property type="match status" value="2"/>
</dbReference>
<evidence type="ECO:0000256" key="4">
    <source>
        <dbReference type="ARBA" id="ARBA00022840"/>
    </source>
</evidence>
<keyword evidence="10" id="KW-1185">Reference proteome</keyword>
<evidence type="ECO:0000256" key="7">
    <source>
        <dbReference type="SAM" id="MobiDB-lite"/>
    </source>
</evidence>
<dbReference type="GO" id="GO:0016787">
    <property type="term" value="F:hydrolase activity"/>
    <property type="evidence" value="ECO:0007669"/>
    <property type="project" value="UniProtKB-KW"/>
</dbReference>
<dbReference type="GO" id="GO:0043186">
    <property type="term" value="C:P granule"/>
    <property type="evidence" value="ECO:0007669"/>
    <property type="project" value="TreeGrafter"/>
</dbReference>
<dbReference type="Proteomes" id="UP001057455">
    <property type="component" value="Unassembled WGS sequence"/>
</dbReference>
<evidence type="ECO:0000256" key="1">
    <source>
        <dbReference type="ARBA" id="ARBA00022741"/>
    </source>
</evidence>
<comment type="catalytic activity">
    <reaction evidence="5">
        <text>ATP + H2O = ADP + phosphate + H(+)</text>
        <dbReference type="Rhea" id="RHEA:13065"/>
        <dbReference type="ChEBI" id="CHEBI:15377"/>
        <dbReference type="ChEBI" id="CHEBI:15378"/>
        <dbReference type="ChEBI" id="CHEBI:30616"/>
        <dbReference type="ChEBI" id="CHEBI:43474"/>
        <dbReference type="ChEBI" id="CHEBI:456216"/>
        <dbReference type="EC" id="3.6.4.12"/>
    </reaction>
    <physiologicalReaction direction="left-to-right" evidence="5">
        <dbReference type="Rhea" id="RHEA:13066"/>
    </physiologicalReaction>
</comment>
<accession>A0A9W5T7Z4</accession>
<dbReference type="EMBL" id="BLIY01000003">
    <property type="protein sequence ID" value="GFE52838.1"/>
    <property type="molecule type" value="Genomic_DNA"/>
</dbReference>
<organism evidence="9 10">
    <name type="scientific">Babesia ovis</name>
    <dbReference type="NCBI Taxonomy" id="5869"/>
    <lineage>
        <taxon>Eukaryota</taxon>
        <taxon>Sar</taxon>
        <taxon>Alveolata</taxon>
        <taxon>Apicomplexa</taxon>
        <taxon>Aconoidasida</taxon>
        <taxon>Piroplasmida</taxon>
        <taxon>Babesiidae</taxon>
        <taxon>Babesia</taxon>
    </lineage>
</organism>
<keyword evidence="3" id="KW-0347">Helicase</keyword>
<evidence type="ECO:0000256" key="6">
    <source>
        <dbReference type="PROSITE-ProRule" id="PRU00266"/>
    </source>
</evidence>
<reference evidence="9" key="1">
    <citation type="submission" date="2019-12" db="EMBL/GenBank/DDBJ databases">
        <title>Genome sequence of Babesia ovis.</title>
        <authorList>
            <person name="Yamagishi J."/>
            <person name="Sevinc F."/>
            <person name="Xuan X."/>
        </authorList>
    </citation>
    <scope>NUCLEOTIDE SEQUENCE</scope>
    <source>
        <strain evidence="9">Selcuk</strain>
    </source>
</reference>
<dbReference type="FunFam" id="3.40.50.300:FF:000326">
    <property type="entry name" value="P-loop containing nucleoside triphosphate hydrolase"/>
    <property type="match status" value="1"/>
</dbReference>
<keyword evidence="6" id="KW-0694">RNA-binding</keyword>
<evidence type="ECO:0000313" key="10">
    <source>
        <dbReference type="Proteomes" id="UP001057455"/>
    </source>
</evidence>
<sequence>MIIQRKNKSFAAGNSVLPPQKKHFTTATGEQEDKKEQRICREWLDRMSKDFGKKPEFNKHIYNDDNVLMTLNVQLKNPRYKSQMDLSMIGTTAVCKYHLSIDGIQATAGTANASSKKAARKIAARHILTYLQKPTHDELEEITKWIVAGHRSSIGAREMLVSKEFGPSGHVVTLRWNVGDESFDGQGISNSLKLAEMYASQELYCKTLKLAPQQHSVPQSATSLKDINGSLMRSGSGSLNKGLKQVPITDELSKEDACHMNVMRNTVGSKMKVKQQESIVSSKGGFACTMTWTWTDSDGVMQHKVVTGHGTNKAMAKAAASKAMLVEIGIIDPVTPQESTEATAIRNMISMNITKAVHKAAPFIKVTNCSVWRLFLPQLMEAIVQRCDYDLLAPILDAISQADVKLPTDIWETLLTLASSAVDEVFCRNILNGIKNVTLDSNYFLSMKALEYYKSQSWLLALEFNAENCSNVASIEGRCGRDVVSVLCDLSRTQLPLMFLKGDITIDYLKNPLKEDDLVMLVPYNGGYQWGQGLLCVLSKHKNENFVLSLTCKVINKLKWDSSDTIFNHEKFGIFHVNSTTTNKRMMQALTAITHRIVPLNSTSNSYHYDRELQRILIEREEGSVKEDDLRNVPLNTTIPLTDTQAEACRYALSHAITLIQGPPGTGKTQVACAIIDCWRRMSREKILAVADSNVAADNLIEGLAKRGINALRIGFGSESLLQEESLKGLSRYDRYKSLRAAGMHKEANSMRILMIGEAIKQHQVIIATCVGSGNDILAGYTFPYVIIDECAQSIEASNLIPIGKGCKQLVLIGDHKQLRPTIISPEAASQGLSISLLESLVNAKVAPVHLLDVQRRMHPSISEFPNKHFYRGLIRDAIEENSRKAVNGFNWPSKGYNIAFVDASSGSPNSQFETIVGTSRSNALEIDILLIILNSIIEARDVRESQIGILTAYDAQKWQIRRRVNQMESIDGSLIEIDSVDGFQGKEKELILFSAVRSNMQKEVGFLRDPRRMNVMLTRARRGLIVIADKYTIMNDNANWRPFVEYMTDRVLDIHISELNMFLKTPSHRLDSIVRRARSGSYP</sequence>
<dbReference type="GO" id="GO:0003678">
    <property type="term" value="F:DNA helicase activity"/>
    <property type="evidence" value="ECO:0007669"/>
    <property type="project" value="UniProtKB-EC"/>
</dbReference>
<dbReference type="CDD" id="cd18808">
    <property type="entry name" value="SF1_C_Upf1"/>
    <property type="match status" value="1"/>
</dbReference>
<dbReference type="InterPro" id="IPR041677">
    <property type="entry name" value="DNA2/NAM7_AAA_11"/>
</dbReference>
<dbReference type="InterPro" id="IPR047187">
    <property type="entry name" value="SF1_C_Upf1"/>
</dbReference>
<evidence type="ECO:0000256" key="3">
    <source>
        <dbReference type="ARBA" id="ARBA00022806"/>
    </source>
</evidence>
<dbReference type="InterPro" id="IPR014720">
    <property type="entry name" value="dsRBD_dom"/>
</dbReference>
<dbReference type="InterPro" id="IPR041679">
    <property type="entry name" value="DNA2/NAM7-like_C"/>
</dbReference>
<proteinExistence type="predicted"/>
<dbReference type="AlphaFoldDB" id="A0A9W5T7Z4"/>
<keyword evidence="2" id="KW-0378">Hydrolase</keyword>
<dbReference type="OrthoDB" id="6513042at2759"/>
<evidence type="ECO:0000256" key="5">
    <source>
        <dbReference type="ARBA" id="ARBA00048432"/>
    </source>
</evidence>
<dbReference type="SUPFAM" id="SSF52540">
    <property type="entry name" value="P-loop containing nucleoside triphosphate hydrolases"/>
    <property type="match status" value="1"/>
</dbReference>
<dbReference type="GO" id="GO:0005829">
    <property type="term" value="C:cytosol"/>
    <property type="evidence" value="ECO:0007669"/>
    <property type="project" value="TreeGrafter"/>
</dbReference>
<dbReference type="PROSITE" id="PS50137">
    <property type="entry name" value="DS_RBD"/>
    <property type="match status" value="1"/>
</dbReference>